<proteinExistence type="predicted"/>
<accession>A0A1A7X4M2</accession>
<reference evidence="1" key="2">
    <citation type="submission" date="2016-06" db="EMBL/GenBank/DDBJ databases">
        <title>The genome of a short-lived fish provides insights into sex chromosome evolution and the genetic control of aging.</title>
        <authorList>
            <person name="Reichwald K."/>
            <person name="Felder M."/>
            <person name="Petzold A."/>
            <person name="Koch P."/>
            <person name="Groth M."/>
            <person name="Platzer M."/>
        </authorList>
    </citation>
    <scope>NUCLEOTIDE SEQUENCE</scope>
    <source>
        <tissue evidence="1">Brain</tissue>
    </source>
</reference>
<name>A0A1A7X4M2_9TELE</name>
<reference evidence="1" key="1">
    <citation type="submission" date="2016-05" db="EMBL/GenBank/DDBJ databases">
        <authorList>
            <person name="Lavstsen T."/>
            <person name="Jespersen J.S."/>
        </authorList>
    </citation>
    <scope>NUCLEOTIDE SEQUENCE</scope>
    <source>
        <tissue evidence="1">Brain</tissue>
    </source>
</reference>
<feature type="non-terminal residue" evidence="1">
    <location>
        <position position="1"/>
    </location>
</feature>
<evidence type="ECO:0000313" key="1">
    <source>
        <dbReference type="EMBL" id="SBP13052.1"/>
    </source>
</evidence>
<dbReference type="EMBL" id="HADW01011652">
    <property type="protein sequence ID" value="SBP13052.1"/>
    <property type="molecule type" value="Transcribed_RNA"/>
</dbReference>
<dbReference type="AlphaFoldDB" id="A0A1A7X4M2"/>
<feature type="non-terminal residue" evidence="1">
    <location>
        <position position="49"/>
    </location>
</feature>
<organism evidence="1">
    <name type="scientific">Iconisemion striatum</name>
    <dbReference type="NCBI Taxonomy" id="60296"/>
    <lineage>
        <taxon>Eukaryota</taxon>
        <taxon>Metazoa</taxon>
        <taxon>Chordata</taxon>
        <taxon>Craniata</taxon>
        <taxon>Vertebrata</taxon>
        <taxon>Euteleostomi</taxon>
        <taxon>Actinopterygii</taxon>
        <taxon>Neopterygii</taxon>
        <taxon>Teleostei</taxon>
        <taxon>Neoteleostei</taxon>
        <taxon>Acanthomorphata</taxon>
        <taxon>Ovalentaria</taxon>
        <taxon>Atherinomorphae</taxon>
        <taxon>Cyprinodontiformes</taxon>
        <taxon>Nothobranchiidae</taxon>
        <taxon>Iconisemion</taxon>
    </lineage>
</organism>
<sequence>FLERTCLVCKQYQLRWQTGVVQSSWSFSLLELALRSPDSSLVTMEDRRL</sequence>
<gene>
    <name evidence="1" type="primary">Nfu_g_1_020926</name>
</gene>
<protein>
    <submittedName>
        <fullName evidence="1">Uncharacterized protein</fullName>
    </submittedName>
</protein>